<protein>
    <submittedName>
        <fullName evidence="1">Uncharacterized protein</fullName>
    </submittedName>
</protein>
<comment type="caution">
    <text evidence="1">The sequence shown here is derived from an EMBL/GenBank/DDBJ whole genome shotgun (WGS) entry which is preliminary data.</text>
</comment>
<keyword evidence="2" id="KW-1185">Reference proteome</keyword>
<dbReference type="Proteomes" id="UP001286313">
    <property type="component" value="Unassembled WGS sequence"/>
</dbReference>
<reference evidence="1" key="1">
    <citation type="submission" date="2023-10" db="EMBL/GenBank/DDBJ databases">
        <title>Genome assemblies of two species of porcelain crab, Petrolisthes cinctipes and Petrolisthes manimaculis (Anomura: Porcellanidae).</title>
        <authorList>
            <person name="Angst P."/>
        </authorList>
    </citation>
    <scope>NUCLEOTIDE SEQUENCE</scope>
    <source>
        <strain evidence="1">PB745_01</strain>
        <tissue evidence="1">Gill</tissue>
    </source>
</reference>
<dbReference type="SUPFAM" id="SSF140741">
    <property type="entry name" value="RUN domain-like"/>
    <property type="match status" value="1"/>
</dbReference>
<organism evidence="1 2">
    <name type="scientific">Petrolisthes cinctipes</name>
    <name type="common">Flat porcelain crab</name>
    <dbReference type="NCBI Taxonomy" id="88211"/>
    <lineage>
        <taxon>Eukaryota</taxon>
        <taxon>Metazoa</taxon>
        <taxon>Ecdysozoa</taxon>
        <taxon>Arthropoda</taxon>
        <taxon>Crustacea</taxon>
        <taxon>Multicrustacea</taxon>
        <taxon>Malacostraca</taxon>
        <taxon>Eumalacostraca</taxon>
        <taxon>Eucarida</taxon>
        <taxon>Decapoda</taxon>
        <taxon>Pleocyemata</taxon>
        <taxon>Anomura</taxon>
        <taxon>Galatheoidea</taxon>
        <taxon>Porcellanidae</taxon>
        <taxon>Petrolisthes</taxon>
    </lineage>
</organism>
<name>A0AAE1GIK9_PETCI</name>
<dbReference type="AlphaFoldDB" id="A0AAE1GIK9"/>
<sequence length="147" mass="16180">MEGVTGAAVKDRIIQQVGKAIKQAQIEWCVCGRVHGSTGQWLILSLDAVLLHGLRNLVRGYWSAVSTLLDRTTLATITSLPYVNTSLDKGPISLWVASSHDGMTPRVYRGQMFYPGMTHCWNKERPVSHEGINLAGSRNGLVQPPIR</sequence>
<dbReference type="EMBL" id="JAWQEG010000181">
    <property type="protein sequence ID" value="KAK3893714.1"/>
    <property type="molecule type" value="Genomic_DNA"/>
</dbReference>
<accession>A0AAE1GIK9</accession>
<evidence type="ECO:0000313" key="2">
    <source>
        <dbReference type="Proteomes" id="UP001286313"/>
    </source>
</evidence>
<evidence type="ECO:0000313" key="1">
    <source>
        <dbReference type="EMBL" id="KAK3893714.1"/>
    </source>
</evidence>
<proteinExistence type="predicted"/>
<gene>
    <name evidence="1" type="ORF">Pcinc_002475</name>
</gene>
<dbReference type="InterPro" id="IPR037213">
    <property type="entry name" value="Run_dom_sf"/>
</dbReference>